<organism evidence="4 5">
    <name type="scientific">Holothuria leucospilota</name>
    <name type="common">Black long sea cucumber</name>
    <name type="synonym">Mertensiothuria leucospilota</name>
    <dbReference type="NCBI Taxonomy" id="206669"/>
    <lineage>
        <taxon>Eukaryota</taxon>
        <taxon>Metazoa</taxon>
        <taxon>Echinodermata</taxon>
        <taxon>Eleutherozoa</taxon>
        <taxon>Echinozoa</taxon>
        <taxon>Holothuroidea</taxon>
        <taxon>Aspidochirotacea</taxon>
        <taxon>Aspidochirotida</taxon>
        <taxon>Holothuriidae</taxon>
        <taxon>Holothuria</taxon>
    </lineage>
</organism>
<keyword evidence="1" id="KW-1015">Disulfide bond</keyword>
<keyword evidence="1" id="KW-0325">Glycoprotein</keyword>
<comment type="caution">
    <text evidence="4">The sequence shown here is derived from an EMBL/GenBank/DDBJ whole genome shotgun (WGS) entry which is preliminary data.</text>
</comment>
<dbReference type="Pfam" id="PF01244">
    <property type="entry name" value="Peptidase_M19"/>
    <property type="match status" value="1"/>
</dbReference>
<dbReference type="EMBL" id="JAIZAY010000005">
    <property type="protein sequence ID" value="KAJ8042269.1"/>
    <property type="molecule type" value="Genomic_DNA"/>
</dbReference>
<dbReference type="PANTHER" id="PTHR10443">
    <property type="entry name" value="MICROSOMAL DIPEPTIDASE"/>
    <property type="match status" value="1"/>
</dbReference>
<feature type="compositionally biased region" description="Polar residues" evidence="2">
    <location>
        <begin position="408"/>
        <end position="422"/>
    </location>
</feature>
<comment type="subunit">
    <text evidence="1">Homodimer; disulfide-linked.</text>
</comment>
<evidence type="ECO:0000256" key="3">
    <source>
        <dbReference type="SAM" id="Phobius"/>
    </source>
</evidence>
<sequence length="422" mass="47259">MDRGAVIAIAVTVTVVVVAAIAVAIAVPLSKRDEKSDVENRELAEQWMSETPLIDGHNDLPWFLKNNHDNRLEDIDLSVNISEAYDITHTDIPRLRAGKVGAQFWAAYTSCNSQYKDAVTHVLDQIDVIKRMCKKYPEDFEFVTSAQGIIDAFEAGKIGGLIGVEGGHNIDSFPSVMRMLAELGVRYMTMTHSCNTPWADNWLTDSEEEVEFDGLTDWGEKLVLEMNRIGVFVDLSHVSKATMLEALEVSRAPVIFSHSSAFSICGSYRNVQDDVFPAIRENGGVIMVNFYTRYINCPPLNISNNIDEAELFQVADHIDYLAQNCGYDNVGIGGDYDGVDYVPNGLEDVSKYPDLIAELIRRGWGEVNIKKLLGDNLLRAMRRMEEVRDEMANDLPLEENMPRDSGGEANNQCRTYYYDSTN</sequence>
<protein>
    <recommendedName>
        <fullName evidence="1">Dipeptidase</fullName>
        <ecNumber evidence="1">3.4.13.19</ecNumber>
    </recommendedName>
</protein>
<keyword evidence="1" id="KW-0224">Dipeptidase</keyword>
<keyword evidence="1" id="KW-0336">GPI-anchor</keyword>
<accession>A0A9Q1HDL2</accession>
<keyword evidence="3" id="KW-1133">Transmembrane helix</keyword>
<comment type="cofactor">
    <cofactor evidence="1">
        <name>Zn(2+)</name>
        <dbReference type="ChEBI" id="CHEBI:29105"/>
    </cofactor>
</comment>
<proteinExistence type="inferred from homology"/>
<keyword evidence="1" id="KW-0482">Metalloprotease</keyword>
<keyword evidence="1" id="KW-0479">Metal-binding</keyword>
<comment type="subcellular location">
    <subcellularLocation>
        <location evidence="1">Membrane</location>
        <topology evidence="1">Lipid-anchor</topology>
        <topology evidence="1">GPI-anchor</topology>
    </subcellularLocation>
</comment>
<dbReference type="GO" id="GO:0046872">
    <property type="term" value="F:metal ion binding"/>
    <property type="evidence" value="ECO:0007669"/>
    <property type="project" value="UniProtKB-UniRule"/>
</dbReference>
<dbReference type="FunFam" id="3.20.20.140:FF:000030">
    <property type="entry name" value="Dipeptidase"/>
    <property type="match status" value="1"/>
</dbReference>
<dbReference type="Gene3D" id="3.20.20.140">
    <property type="entry name" value="Metal-dependent hydrolases"/>
    <property type="match status" value="1"/>
</dbReference>
<dbReference type="InterPro" id="IPR008257">
    <property type="entry name" value="Pept_M19"/>
</dbReference>
<evidence type="ECO:0000313" key="5">
    <source>
        <dbReference type="Proteomes" id="UP001152320"/>
    </source>
</evidence>
<dbReference type="OrthoDB" id="445695at2759"/>
<comment type="catalytic activity">
    <reaction evidence="1">
        <text>an L-aminoacyl-L-amino acid + H2O = 2 an L-alpha-amino acid</text>
        <dbReference type="Rhea" id="RHEA:48940"/>
        <dbReference type="ChEBI" id="CHEBI:15377"/>
        <dbReference type="ChEBI" id="CHEBI:59869"/>
        <dbReference type="ChEBI" id="CHEBI:77460"/>
        <dbReference type="EC" id="3.4.13.19"/>
    </reaction>
</comment>
<keyword evidence="1" id="KW-0449">Lipoprotein</keyword>
<keyword evidence="3" id="KW-0812">Transmembrane</keyword>
<evidence type="ECO:0000256" key="2">
    <source>
        <dbReference type="SAM" id="MobiDB-lite"/>
    </source>
</evidence>
<evidence type="ECO:0000256" key="1">
    <source>
        <dbReference type="RuleBase" id="RU341113"/>
    </source>
</evidence>
<dbReference type="SUPFAM" id="SSF51556">
    <property type="entry name" value="Metallo-dependent hydrolases"/>
    <property type="match status" value="1"/>
</dbReference>
<feature type="region of interest" description="Disordered" evidence="2">
    <location>
        <begin position="397"/>
        <end position="422"/>
    </location>
</feature>
<dbReference type="PANTHER" id="PTHR10443:SF12">
    <property type="entry name" value="DIPEPTIDASE"/>
    <property type="match status" value="1"/>
</dbReference>
<dbReference type="AlphaFoldDB" id="A0A9Q1HDL2"/>
<dbReference type="EC" id="3.4.13.19" evidence="1"/>
<keyword evidence="5" id="KW-1185">Reference proteome</keyword>
<name>A0A9Q1HDL2_HOLLE</name>
<keyword evidence="1" id="KW-0645">Protease</keyword>
<keyword evidence="3" id="KW-0472">Membrane</keyword>
<dbReference type="CDD" id="cd01301">
    <property type="entry name" value="rDP_like"/>
    <property type="match status" value="1"/>
</dbReference>
<dbReference type="Proteomes" id="UP001152320">
    <property type="component" value="Chromosome 5"/>
</dbReference>
<keyword evidence="1" id="KW-0862">Zinc</keyword>
<feature type="transmembrane region" description="Helical" evidence="3">
    <location>
        <begin position="6"/>
        <end position="27"/>
    </location>
</feature>
<dbReference type="GO" id="GO:0070573">
    <property type="term" value="F:metallodipeptidase activity"/>
    <property type="evidence" value="ECO:0007669"/>
    <property type="project" value="InterPro"/>
</dbReference>
<gene>
    <name evidence="4" type="ORF">HOLleu_13285</name>
</gene>
<dbReference type="InterPro" id="IPR032466">
    <property type="entry name" value="Metal_Hydrolase"/>
</dbReference>
<dbReference type="GO" id="GO:0006508">
    <property type="term" value="P:proteolysis"/>
    <property type="evidence" value="ECO:0007669"/>
    <property type="project" value="UniProtKB-KW"/>
</dbReference>
<comment type="similarity">
    <text evidence="1">Belongs to the metallo-dependent hydrolases superfamily. Peptidase M19 family.</text>
</comment>
<reference evidence="4" key="1">
    <citation type="submission" date="2021-10" db="EMBL/GenBank/DDBJ databases">
        <title>Tropical sea cucumber genome reveals ecological adaptation and Cuvierian tubules defense mechanism.</title>
        <authorList>
            <person name="Chen T."/>
        </authorList>
    </citation>
    <scope>NUCLEOTIDE SEQUENCE</scope>
    <source>
        <strain evidence="4">Nanhai2018</strain>
        <tissue evidence="4">Muscle</tissue>
    </source>
</reference>
<keyword evidence="1" id="KW-0378">Hydrolase</keyword>
<evidence type="ECO:0000313" key="4">
    <source>
        <dbReference type="EMBL" id="KAJ8042269.1"/>
    </source>
</evidence>
<dbReference type="PROSITE" id="PS51365">
    <property type="entry name" value="RENAL_DIPEPTIDASE_2"/>
    <property type="match status" value="1"/>
</dbReference>
<dbReference type="GO" id="GO:0098552">
    <property type="term" value="C:side of membrane"/>
    <property type="evidence" value="ECO:0007669"/>
    <property type="project" value="UniProtKB-KW"/>
</dbReference>